<feature type="region of interest" description="Disordered" evidence="1">
    <location>
        <begin position="1"/>
        <end position="53"/>
    </location>
</feature>
<dbReference type="OrthoDB" id="2191347at2759"/>
<reference evidence="2 3" key="1">
    <citation type="journal article" date="2012" name="PLoS Pathog.">
        <title>The genome of the obligate intracellular parasite Trachipleistophora hominis: new insights into microsporidian genome dynamics and reductive evolution.</title>
        <authorList>
            <person name="Heinz E."/>
            <person name="Williams T.A."/>
            <person name="Nakjang S."/>
            <person name="Noel C.J."/>
            <person name="Swan D.C."/>
            <person name="Goldberg A.V."/>
            <person name="Harris S.R."/>
            <person name="Weinmaier T."/>
            <person name="Markert S."/>
            <person name="Becher D."/>
            <person name="Bernhardt J."/>
            <person name="Dagan T."/>
            <person name="Hacker C."/>
            <person name="Lucocq J.M."/>
            <person name="Schweder T."/>
            <person name="Rattei T."/>
            <person name="Hall N."/>
            <person name="Hirt R.P."/>
            <person name="Embley T.M."/>
        </authorList>
    </citation>
    <scope>NUCLEOTIDE SEQUENCE [LARGE SCALE GENOMIC DNA]</scope>
</reference>
<keyword evidence="3" id="KW-1185">Reference proteome</keyword>
<feature type="compositionally biased region" description="Acidic residues" evidence="1">
    <location>
        <begin position="1"/>
        <end position="16"/>
    </location>
</feature>
<feature type="compositionally biased region" description="Polar residues" evidence="1">
    <location>
        <begin position="19"/>
        <end position="53"/>
    </location>
</feature>
<dbReference type="AlphaFoldDB" id="L7JSH0"/>
<dbReference type="VEuPathDB" id="MicrosporidiaDB:THOM_2667"/>
<evidence type="ECO:0000313" key="3">
    <source>
        <dbReference type="Proteomes" id="UP000011185"/>
    </source>
</evidence>
<dbReference type="OMA" id="EIMIINM"/>
<dbReference type="InParanoid" id="L7JSH0"/>
<organism evidence="2 3">
    <name type="scientific">Trachipleistophora hominis</name>
    <name type="common">Microsporidian parasite</name>
    <dbReference type="NCBI Taxonomy" id="72359"/>
    <lineage>
        <taxon>Eukaryota</taxon>
        <taxon>Fungi</taxon>
        <taxon>Fungi incertae sedis</taxon>
        <taxon>Microsporidia</taxon>
        <taxon>Pleistophoridae</taxon>
        <taxon>Trachipleistophora</taxon>
    </lineage>
</organism>
<sequence>MENEESLSISTDEEDYVPSNKTVARTALSNNISKQNAKSGKNRNKPANMTTNNDINTYTELKDKIRECFGDGIVVPVMSLNMLYCERHTTMFDYKKGPCRKGKYHGHKTLTNFLTCCDDSFALLNYKTLFVMRRDKAATELTRKRLEMHYKNVKKNDELGLLHLEIMIINMFAMKTSVPIDDLEKVFYDVYKVEISEFCKKHSVLRTLQILNSPNMVVSISQKHNNVVCIPTFRKEFSDYKKRADEYAQVLNVEDNILRPQVVSCSPPSHQNKKKDGEYKSRGCELFKNEKLNNLLTLADINVPRSIQKRTTSIPRPSELYKELECDIGVDPAWSYILQALNMDGEEDAFIDINKG</sequence>
<protein>
    <submittedName>
        <fullName evidence="2">Uncharacterized protein</fullName>
    </submittedName>
</protein>
<proteinExistence type="predicted"/>
<evidence type="ECO:0000256" key="1">
    <source>
        <dbReference type="SAM" id="MobiDB-lite"/>
    </source>
</evidence>
<evidence type="ECO:0000313" key="2">
    <source>
        <dbReference type="EMBL" id="ELQ74433.1"/>
    </source>
</evidence>
<gene>
    <name evidence="2" type="ORF">THOM_2667</name>
</gene>
<dbReference type="Proteomes" id="UP000011185">
    <property type="component" value="Unassembled WGS sequence"/>
</dbReference>
<dbReference type="EMBL" id="JH994041">
    <property type="protein sequence ID" value="ELQ74433.1"/>
    <property type="molecule type" value="Genomic_DNA"/>
</dbReference>
<name>L7JSH0_TRAHO</name>
<dbReference type="HOGENOM" id="CLU_816773_0_0_1"/>
<accession>L7JSH0</accession>